<keyword evidence="6" id="KW-0663">Pyridoxal phosphate</keyword>
<evidence type="ECO:0000256" key="2">
    <source>
        <dbReference type="ARBA" id="ARBA00007441"/>
    </source>
</evidence>
<comment type="caution">
    <text evidence="7">The sequence shown here is derived from an EMBL/GenBank/DDBJ whole genome shotgun (WGS) entry which is preliminary data.</text>
</comment>
<gene>
    <name evidence="7" type="ORF">QWZ10_24300</name>
</gene>
<evidence type="ECO:0000256" key="6">
    <source>
        <dbReference type="ARBA" id="ARBA00022898"/>
    </source>
</evidence>
<keyword evidence="4" id="KW-0032">Aminotransferase</keyword>
<keyword evidence="8" id="KW-1185">Reference proteome</keyword>
<dbReference type="InterPro" id="IPR015424">
    <property type="entry name" value="PyrdxlP-dep_Trfase"/>
</dbReference>
<evidence type="ECO:0000256" key="5">
    <source>
        <dbReference type="ARBA" id="ARBA00022679"/>
    </source>
</evidence>
<dbReference type="PANTHER" id="PTHR46383">
    <property type="entry name" value="ASPARTATE AMINOTRANSFERASE"/>
    <property type="match status" value="1"/>
</dbReference>
<dbReference type="Proteomes" id="UP001243846">
    <property type="component" value="Unassembled WGS sequence"/>
</dbReference>
<name>A0ABT8DBR0_9RHOB</name>
<sequence>MNRVSVPDAGGAMYAFLKVEGYDDSLDLAQRLVRETGLGLAPGRAFGPEGEGWLRWCHATSEEKIADGLTRLQDFLRK</sequence>
<evidence type="ECO:0000256" key="3">
    <source>
        <dbReference type="ARBA" id="ARBA00012753"/>
    </source>
</evidence>
<dbReference type="EC" id="2.6.1.1" evidence="3"/>
<dbReference type="InterPro" id="IPR015422">
    <property type="entry name" value="PyrdxlP-dep_Trfase_small"/>
</dbReference>
<dbReference type="PANTHER" id="PTHR46383:SF1">
    <property type="entry name" value="ASPARTATE AMINOTRANSFERASE"/>
    <property type="match status" value="1"/>
</dbReference>
<dbReference type="Gene3D" id="3.90.1150.10">
    <property type="entry name" value="Aspartate Aminotransferase, domain 1"/>
    <property type="match status" value="1"/>
</dbReference>
<dbReference type="EMBL" id="JAUFRC010000003">
    <property type="protein sequence ID" value="MDN3714125.1"/>
    <property type="molecule type" value="Genomic_DNA"/>
</dbReference>
<reference evidence="8" key="1">
    <citation type="journal article" date="2019" name="Int. J. Syst. Evol. Microbiol.">
        <title>The Global Catalogue of Microorganisms (GCM) 10K type strain sequencing project: providing services to taxonomists for standard genome sequencing and annotation.</title>
        <authorList>
            <consortium name="The Broad Institute Genomics Platform"/>
            <consortium name="The Broad Institute Genome Sequencing Center for Infectious Disease"/>
            <person name="Wu L."/>
            <person name="Ma J."/>
        </authorList>
    </citation>
    <scope>NUCLEOTIDE SEQUENCE [LARGE SCALE GENOMIC DNA]</scope>
    <source>
        <strain evidence="8">CECT 8482</strain>
    </source>
</reference>
<evidence type="ECO:0000313" key="7">
    <source>
        <dbReference type="EMBL" id="MDN3714125.1"/>
    </source>
</evidence>
<proteinExistence type="inferred from homology"/>
<evidence type="ECO:0000313" key="8">
    <source>
        <dbReference type="Proteomes" id="UP001243846"/>
    </source>
</evidence>
<comment type="cofactor">
    <cofactor evidence="1">
        <name>pyridoxal 5'-phosphate</name>
        <dbReference type="ChEBI" id="CHEBI:597326"/>
    </cofactor>
</comment>
<organism evidence="7 8">
    <name type="scientific">Paracoccus cavernae</name>
    <dbReference type="NCBI Taxonomy" id="1571207"/>
    <lineage>
        <taxon>Bacteria</taxon>
        <taxon>Pseudomonadati</taxon>
        <taxon>Pseudomonadota</taxon>
        <taxon>Alphaproteobacteria</taxon>
        <taxon>Rhodobacterales</taxon>
        <taxon>Paracoccaceae</taxon>
        <taxon>Paracoccus</taxon>
    </lineage>
</organism>
<evidence type="ECO:0000256" key="1">
    <source>
        <dbReference type="ARBA" id="ARBA00001933"/>
    </source>
</evidence>
<evidence type="ECO:0000256" key="4">
    <source>
        <dbReference type="ARBA" id="ARBA00022576"/>
    </source>
</evidence>
<comment type="similarity">
    <text evidence="2">Belongs to the class-I pyridoxal-phosphate-dependent aminotransferase family.</text>
</comment>
<dbReference type="InterPro" id="IPR050596">
    <property type="entry name" value="AspAT/PAT-like"/>
</dbReference>
<protein>
    <recommendedName>
        <fullName evidence="3">aspartate transaminase</fullName>
        <ecNumber evidence="3">2.6.1.1</ecNumber>
    </recommendedName>
</protein>
<dbReference type="SUPFAM" id="SSF53383">
    <property type="entry name" value="PLP-dependent transferases"/>
    <property type="match status" value="1"/>
</dbReference>
<keyword evidence="5" id="KW-0808">Transferase</keyword>
<accession>A0ABT8DBR0</accession>